<dbReference type="eggNOG" id="ENOG502SVHK">
    <property type="taxonomic scope" value="Eukaryota"/>
</dbReference>
<organism evidence="3 4">
    <name type="scientific">Gloeophyllum trabeum (strain ATCC 11539 / FP-39264 / Madison 617)</name>
    <name type="common">Brown rot fungus</name>
    <dbReference type="NCBI Taxonomy" id="670483"/>
    <lineage>
        <taxon>Eukaryota</taxon>
        <taxon>Fungi</taxon>
        <taxon>Dikarya</taxon>
        <taxon>Basidiomycota</taxon>
        <taxon>Agaricomycotina</taxon>
        <taxon>Agaricomycetes</taxon>
        <taxon>Gloeophyllales</taxon>
        <taxon>Gloeophyllaceae</taxon>
        <taxon>Gloeophyllum</taxon>
    </lineage>
</organism>
<dbReference type="CDD" id="cd00303">
    <property type="entry name" value="retropepsin_like"/>
    <property type="match status" value="1"/>
</dbReference>
<evidence type="ECO:0008006" key="5">
    <source>
        <dbReference type="Google" id="ProtNLM"/>
    </source>
</evidence>
<evidence type="ECO:0000256" key="1">
    <source>
        <dbReference type="SAM" id="Coils"/>
    </source>
</evidence>
<keyword evidence="4" id="KW-1185">Reference proteome</keyword>
<gene>
    <name evidence="3" type="ORF">GLOTRDRAFT_131166</name>
</gene>
<reference evidence="3 4" key="1">
    <citation type="journal article" date="2012" name="Science">
        <title>The Paleozoic origin of enzymatic lignin decomposition reconstructed from 31 fungal genomes.</title>
        <authorList>
            <person name="Floudas D."/>
            <person name="Binder M."/>
            <person name="Riley R."/>
            <person name="Barry K."/>
            <person name="Blanchette R.A."/>
            <person name="Henrissat B."/>
            <person name="Martinez A.T."/>
            <person name="Otillar R."/>
            <person name="Spatafora J.W."/>
            <person name="Yadav J.S."/>
            <person name="Aerts A."/>
            <person name="Benoit I."/>
            <person name="Boyd A."/>
            <person name="Carlson A."/>
            <person name="Copeland A."/>
            <person name="Coutinho P.M."/>
            <person name="de Vries R.P."/>
            <person name="Ferreira P."/>
            <person name="Findley K."/>
            <person name="Foster B."/>
            <person name="Gaskell J."/>
            <person name="Glotzer D."/>
            <person name="Gorecki P."/>
            <person name="Heitman J."/>
            <person name="Hesse C."/>
            <person name="Hori C."/>
            <person name="Igarashi K."/>
            <person name="Jurgens J.A."/>
            <person name="Kallen N."/>
            <person name="Kersten P."/>
            <person name="Kohler A."/>
            <person name="Kuees U."/>
            <person name="Kumar T.K.A."/>
            <person name="Kuo A."/>
            <person name="LaButti K."/>
            <person name="Larrondo L.F."/>
            <person name="Lindquist E."/>
            <person name="Ling A."/>
            <person name="Lombard V."/>
            <person name="Lucas S."/>
            <person name="Lundell T."/>
            <person name="Martin R."/>
            <person name="McLaughlin D.J."/>
            <person name="Morgenstern I."/>
            <person name="Morin E."/>
            <person name="Murat C."/>
            <person name="Nagy L.G."/>
            <person name="Nolan M."/>
            <person name="Ohm R.A."/>
            <person name="Patyshakuliyeva A."/>
            <person name="Rokas A."/>
            <person name="Ruiz-Duenas F.J."/>
            <person name="Sabat G."/>
            <person name="Salamov A."/>
            <person name="Samejima M."/>
            <person name="Schmutz J."/>
            <person name="Slot J.C."/>
            <person name="St John F."/>
            <person name="Stenlid J."/>
            <person name="Sun H."/>
            <person name="Sun S."/>
            <person name="Syed K."/>
            <person name="Tsang A."/>
            <person name="Wiebenga A."/>
            <person name="Young D."/>
            <person name="Pisabarro A."/>
            <person name="Eastwood D.C."/>
            <person name="Martin F."/>
            <person name="Cullen D."/>
            <person name="Grigoriev I.V."/>
            <person name="Hibbett D.S."/>
        </authorList>
    </citation>
    <scope>NUCLEOTIDE SEQUENCE [LARGE SCALE GENOMIC DNA]</scope>
    <source>
        <strain evidence="3 4">ATCC 11539</strain>
    </source>
</reference>
<evidence type="ECO:0000256" key="2">
    <source>
        <dbReference type="SAM" id="MobiDB-lite"/>
    </source>
</evidence>
<dbReference type="Proteomes" id="UP000030669">
    <property type="component" value="Unassembled WGS sequence"/>
</dbReference>
<sequence>MDDNQGEDVAETVQPEMEDEYEAPEGDGLAEPLKEDEYDFYNQEYDGDQYDNDEPESDNRVGLMHYKDDEANIADFILSDDGESPYEYLTAIRDLSDEEILSSGHDAWADHHPELSTQGVGSSTLDSDDKTVHTVFVGDDPLSNEYEMSVGPVPPLVSDLQCRIDDLEFENQLLRESNEALGQENDQLTMDNRALLQKLGICDALKDDILRLRARIQEFESQDVPPYILAIKEVKTPTTSAITTPVDGDLVPVRSRLVLRDTPGNRPTRTNSERQCMTGYIRINGILAHALFDSGSTLDCISPDFACIANIMCFELNNPTSLQLGTVGSRLKVNYGAHLKLSIGGHSIDHYFDVANIDHYDIVIGTPFLRASHTIMNFKDNTLSVFGKIIPSPPKGEGQVHTNHIKSRKPAKTDQSHKPE</sequence>
<feature type="coiled-coil region" evidence="1">
    <location>
        <begin position="157"/>
        <end position="222"/>
    </location>
</feature>
<name>S7Q1I8_GLOTA</name>
<dbReference type="KEGG" id="gtr:GLOTRDRAFT_131166"/>
<protein>
    <recommendedName>
        <fullName evidence="5">Aspartic peptidase DDI1-type domain-containing protein</fullName>
    </recommendedName>
</protein>
<dbReference type="RefSeq" id="XP_007868113.1">
    <property type="nucleotide sequence ID" value="XM_007869922.1"/>
</dbReference>
<dbReference type="SUPFAM" id="SSF50630">
    <property type="entry name" value="Acid proteases"/>
    <property type="match status" value="1"/>
</dbReference>
<dbReference type="OrthoDB" id="2799149at2759"/>
<dbReference type="STRING" id="670483.S7Q1I8"/>
<dbReference type="InterPro" id="IPR021109">
    <property type="entry name" value="Peptidase_aspartic_dom_sf"/>
</dbReference>
<feature type="region of interest" description="Disordered" evidence="2">
    <location>
        <begin position="393"/>
        <end position="420"/>
    </location>
</feature>
<dbReference type="AlphaFoldDB" id="S7Q1I8"/>
<keyword evidence="1" id="KW-0175">Coiled coil</keyword>
<evidence type="ECO:0000313" key="3">
    <source>
        <dbReference type="EMBL" id="EPQ53836.1"/>
    </source>
</evidence>
<dbReference type="HOGENOM" id="CLU_653926_0_0_1"/>
<evidence type="ECO:0000313" key="4">
    <source>
        <dbReference type="Proteomes" id="UP000030669"/>
    </source>
</evidence>
<dbReference type="EMBL" id="KB469305">
    <property type="protein sequence ID" value="EPQ53836.1"/>
    <property type="molecule type" value="Genomic_DNA"/>
</dbReference>
<accession>S7Q1I8</accession>
<feature type="region of interest" description="Disordered" evidence="2">
    <location>
        <begin position="1"/>
        <end position="35"/>
    </location>
</feature>
<dbReference type="Pfam" id="PF08284">
    <property type="entry name" value="RVP_2"/>
    <property type="match status" value="1"/>
</dbReference>
<dbReference type="Gene3D" id="2.40.70.10">
    <property type="entry name" value="Acid Proteases"/>
    <property type="match status" value="1"/>
</dbReference>
<dbReference type="GeneID" id="19302250"/>
<feature type="compositionally biased region" description="Basic and acidic residues" evidence="2">
    <location>
        <begin position="411"/>
        <end position="420"/>
    </location>
</feature>
<proteinExistence type="predicted"/>
<feature type="compositionally biased region" description="Acidic residues" evidence="2">
    <location>
        <begin position="1"/>
        <end position="25"/>
    </location>
</feature>